<dbReference type="NCBIfam" id="NF037995">
    <property type="entry name" value="TRAP_S1"/>
    <property type="match status" value="1"/>
</dbReference>
<dbReference type="GO" id="GO:0030288">
    <property type="term" value="C:outer membrane-bounded periplasmic space"/>
    <property type="evidence" value="ECO:0007669"/>
    <property type="project" value="InterPro"/>
</dbReference>
<dbReference type="Proteomes" id="UP000000321">
    <property type="component" value="Unassembled WGS sequence"/>
</dbReference>
<dbReference type="HOGENOM" id="CLU_036176_1_3_5"/>
<protein>
    <submittedName>
        <fullName evidence="2">Putative periplasmic substrate-binding protein, TRAP-type C4-dicarboxylate transport system</fullName>
    </submittedName>
</protein>
<dbReference type="CDD" id="cd13675">
    <property type="entry name" value="PBP2_TRAP_SBP_like_5"/>
    <property type="match status" value="1"/>
</dbReference>
<dbReference type="NCBIfam" id="TIGR00787">
    <property type="entry name" value="dctP"/>
    <property type="match status" value="1"/>
</dbReference>
<dbReference type="Pfam" id="PF03480">
    <property type="entry name" value="DctP"/>
    <property type="match status" value="1"/>
</dbReference>
<dbReference type="GO" id="GO:0055085">
    <property type="term" value="P:transmembrane transport"/>
    <property type="evidence" value="ECO:0007669"/>
    <property type="project" value="InterPro"/>
</dbReference>
<accession>Q1YHU4</accession>
<dbReference type="InterPro" id="IPR018389">
    <property type="entry name" value="DctP_fam"/>
</dbReference>
<evidence type="ECO:0000313" key="3">
    <source>
        <dbReference type="Proteomes" id="UP000000321"/>
    </source>
</evidence>
<dbReference type="InterPro" id="IPR004682">
    <property type="entry name" value="TRAP_DctP"/>
</dbReference>
<dbReference type="EMBL" id="AAPJ01000004">
    <property type="protein sequence ID" value="EAS49485.1"/>
    <property type="molecule type" value="Genomic_DNA"/>
</dbReference>
<proteinExistence type="predicted"/>
<organism evidence="2 3">
    <name type="scientific">Aurantimonas manganoxydans (strain ATCC BAA-1229 / DSM 21871 / SI85-9A1)</name>
    <dbReference type="NCBI Taxonomy" id="287752"/>
    <lineage>
        <taxon>Bacteria</taxon>
        <taxon>Pseudomonadati</taxon>
        <taxon>Pseudomonadota</taxon>
        <taxon>Alphaproteobacteria</taxon>
        <taxon>Hyphomicrobiales</taxon>
        <taxon>Aurantimonadaceae</taxon>
        <taxon>Aurantimonas</taxon>
    </lineage>
</organism>
<dbReference type="PIRSF" id="PIRSF006470">
    <property type="entry name" value="DctB"/>
    <property type="match status" value="1"/>
</dbReference>
<evidence type="ECO:0000256" key="1">
    <source>
        <dbReference type="ARBA" id="ARBA00022729"/>
    </source>
</evidence>
<sequence>MRAIFNQDGPNRMGGIRMTLRGILAGALLATSALTATSLSAKEMNFAIVTPPDGHYGQGAKAFAEKMNELSNGEITINVKAGGSLGGERELLEGEQIGTIELAMTSTGPVGSFVPEIYALDFPFLFNDYASAHEILDGEIGDELLAKFEDKGMIGLAWSENGFRHITNSVKPVQTPADVAGLKLRTMENQVHIDAFKELGASPTPMSWTEVLTSLQQGTIDGQENPIPIIVSNNMWDMQKYVTLTGHVYSPAVITMSKIHWDQLSEEEQGWIREAAKAGVEATRAVVAETETNGVATMRENGMEVIEDVDKKAFQDAVQPTYDRYGKEYGEAMIQRIRDAQK</sequence>
<gene>
    <name evidence="2" type="ORF">SI859A1_00137</name>
</gene>
<comment type="caution">
    <text evidence="2">The sequence shown here is derived from an EMBL/GenBank/DDBJ whole genome shotgun (WGS) entry which is preliminary data.</text>
</comment>
<dbReference type="GO" id="GO:0030246">
    <property type="term" value="F:carbohydrate binding"/>
    <property type="evidence" value="ECO:0007669"/>
    <property type="project" value="TreeGrafter"/>
</dbReference>
<keyword evidence="3" id="KW-1185">Reference proteome</keyword>
<evidence type="ECO:0000313" key="2">
    <source>
        <dbReference type="EMBL" id="EAS49485.1"/>
    </source>
</evidence>
<dbReference type="AlphaFoldDB" id="Q1YHU4"/>
<name>Q1YHU4_AURMS</name>
<dbReference type="BioCyc" id="AURANTIMONAS:SI859A1_00137-MONOMER"/>
<dbReference type="InterPro" id="IPR038404">
    <property type="entry name" value="TRAP_DctP_sf"/>
</dbReference>
<dbReference type="Gene3D" id="3.40.190.170">
    <property type="entry name" value="Bacterial extracellular solute-binding protein, family 7"/>
    <property type="match status" value="1"/>
</dbReference>
<keyword evidence="1" id="KW-0732">Signal</keyword>
<dbReference type="PANTHER" id="PTHR33376:SF18">
    <property type="entry name" value="2,3-DIKETO-L-GULONATE-BINDING PERIPLASMIC PROTEIN YIAO"/>
    <property type="match status" value="1"/>
</dbReference>
<dbReference type="PANTHER" id="PTHR33376">
    <property type="match status" value="1"/>
</dbReference>
<reference evidence="2 3" key="1">
    <citation type="journal article" date="2008" name="Appl. Environ. Microbiol.">
        <title>Genomic insights into Mn(II) oxidation by the marine alphaproteobacterium Aurantimonas sp. strain SI85-9A1.</title>
        <authorList>
            <person name="Dick G.J."/>
            <person name="Podell S."/>
            <person name="Johnson H.A."/>
            <person name="Rivera-Espinoza Y."/>
            <person name="Bernier-Latmani R."/>
            <person name="McCarthy J.K."/>
            <person name="Torpey J.W."/>
            <person name="Clement B.G."/>
            <person name="Gaasterland T."/>
            <person name="Tebo B.M."/>
        </authorList>
    </citation>
    <scope>NUCLEOTIDE SEQUENCE [LARGE SCALE GENOMIC DNA]</scope>
    <source>
        <strain evidence="2 3">SI85-9A1</strain>
    </source>
</reference>